<feature type="transmembrane region" description="Helical" evidence="5">
    <location>
        <begin position="223"/>
        <end position="248"/>
    </location>
</feature>
<gene>
    <name evidence="7" type="ORF">DFR85_02430</name>
</gene>
<dbReference type="PIRSF" id="PIRSF006060">
    <property type="entry name" value="AA_transporter"/>
    <property type="match status" value="1"/>
</dbReference>
<evidence type="ECO:0000256" key="3">
    <source>
        <dbReference type="ARBA" id="ARBA00022989"/>
    </source>
</evidence>
<keyword evidence="3 5" id="KW-1133">Transmembrane helix</keyword>
<dbReference type="InterPro" id="IPR004841">
    <property type="entry name" value="AA-permease/SLC12A_dom"/>
</dbReference>
<dbReference type="RefSeq" id="WP_110269521.1">
    <property type="nucleotide sequence ID" value="NZ_CP029289.2"/>
</dbReference>
<dbReference type="GO" id="GO:0016020">
    <property type="term" value="C:membrane"/>
    <property type="evidence" value="ECO:0007669"/>
    <property type="project" value="UniProtKB-SubCell"/>
</dbReference>
<evidence type="ECO:0000256" key="5">
    <source>
        <dbReference type="SAM" id="Phobius"/>
    </source>
</evidence>
<evidence type="ECO:0000313" key="8">
    <source>
        <dbReference type="Proteomes" id="UP000248044"/>
    </source>
</evidence>
<evidence type="ECO:0000256" key="4">
    <source>
        <dbReference type="ARBA" id="ARBA00023136"/>
    </source>
</evidence>
<feature type="transmembrane region" description="Helical" evidence="5">
    <location>
        <begin position="402"/>
        <end position="419"/>
    </location>
</feature>
<feature type="transmembrane region" description="Helical" evidence="5">
    <location>
        <begin position="36"/>
        <end position="56"/>
    </location>
</feature>
<reference evidence="7 8" key="1">
    <citation type="submission" date="2018-05" db="EMBL/GenBank/DDBJ databases">
        <title>Complete Genome Sequences of Extremely Thermoacidophilic, Metal-Mobilizing Type-Strain Members of the Archaeal Family Sulfolobaceae: Acidianus brierleyi DSM-1651T, Acidianus sulfidivorans DSM-18786T, Metallosphaera hakonensis DSM-7519T, and Metallosphaera prunae DSM-10039T.</title>
        <authorList>
            <person name="Counts J.A."/>
            <person name="Kelly R.M."/>
        </authorList>
    </citation>
    <scope>NUCLEOTIDE SEQUENCE [LARGE SCALE GENOMIC DNA]</scope>
    <source>
        <strain evidence="7 8">DSM 1651</strain>
    </source>
</reference>
<dbReference type="PANTHER" id="PTHR42770">
    <property type="entry name" value="AMINO ACID TRANSPORTER-RELATED"/>
    <property type="match status" value="1"/>
</dbReference>
<feature type="transmembrane region" description="Helical" evidence="5">
    <location>
        <begin position="268"/>
        <end position="298"/>
    </location>
</feature>
<feature type="transmembrane region" description="Helical" evidence="5">
    <location>
        <begin position="378"/>
        <end position="396"/>
    </location>
</feature>
<sequence>MEEVSFAQAIAVGLGAIIGAGIFVLSGTAISLAGSLSLIAFLFIGLMSVLIATQLGELSTIFPHAKGSTYSYAFEAFGYELGFLTGIMVYFSFSTSIAAVADGFGAYIVSILGLGKSIAVIFSIILIIILTILNIVGIQKAAEADFFLVLIKLSILSIFILAAFIIAFGHFSISHFYSSPNQIGILPFFSSSIAIFFAYTGFQVITSFSDRVKGGPNNAAKAVVVSVLISMIFYILVAFSLILLVPASRFKINADPLSFALDYAHAPSWLHIIVDIGGMIATTSASLAMILLSGRTLYQIGKDMNFPSFIIKYNQSKDVAPIATIISSFIAIVSLFAGNVYIVASISNFGLIFSFLISSLAVFHFRRKKIIGTYKVPFYPYSVILTIIMLMLLLVGFPRESLVINSSIMIIIIILSYILKDLREEKLKNNKIKYN</sequence>
<feature type="transmembrane region" description="Helical" evidence="5">
    <location>
        <begin position="349"/>
        <end position="366"/>
    </location>
</feature>
<dbReference type="OrthoDB" id="44220at2157"/>
<feature type="transmembrane region" description="Helical" evidence="5">
    <location>
        <begin position="107"/>
        <end position="135"/>
    </location>
</feature>
<dbReference type="Proteomes" id="UP000248044">
    <property type="component" value="Chromosome"/>
</dbReference>
<dbReference type="Gene3D" id="1.20.1740.10">
    <property type="entry name" value="Amino acid/polyamine transporter I"/>
    <property type="match status" value="1"/>
</dbReference>
<protein>
    <submittedName>
        <fullName evidence="7">Amino acid permease</fullName>
    </submittedName>
</protein>
<keyword evidence="2 5" id="KW-0812">Transmembrane</keyword>
<dbReference type="GeneID" id="36830976"/>
<feature type="transmembrane region" description="Helical" evidence="5">
    <location>
        <begin position="183"/>
        <end position="202"/>
    </location>
</feature>
<dbReference type="PANTHER" id="PTHR42770:SF7">
    <property type="entry name" value="MEMBRANE PROTEIN"/>
    <property type="match status" value="1"/>
</dbReference>
<evidence type="ECO:0000256" key="2">
    <source>
        <dbReference type="ARBA" id="ARBA00022692"/>
    </source>
</evidence>
<evidence type="ECO:0000259" key="6">
    <source>
        <dbReference type="Pfam" id="PF00324"/>
    </source>
</evidence>
<dbReference type="KEGG" id="abri:DFR85_02430"/>
<dbReference type="InterPro" id="IPR050367">
    <property type="entry name" value="APC_superfamily"/>
</dbReference>
<dbReference type="Pfam" id="PF00324">
    <property type="entry name" value="AA_permease"/>
    <property type="match status" value="1"/>
</dbReference>
<feature type="transmembrane region" description="Helical" evidence="5">
    <location>
        <begin position="77"/>
        <end position="101"/>
    </location>
</feature>
<feature type="transmembrane region" description="Helical" evidence="5">
    <location>
        <begin position="7"/>
        <end position="30"/>
    </location>
</feature>
<accession>A0A2U9ICA8</accession>
<keyword evidence="4 5" id="KW-0472">Membrane</keyword>
<evidence type="ECO:0000313" key="7">
    <source>
        <dbReference type="EMBL" id="AWR93637.1"/>
    </source>
</evidence>
<dbReference type="GO" id="GO:0055085">
    <property type="term" value="P:transmembrane transport"/>
    <property type="evidence" value="ECO:0007669"/>
    <property type="project" value="InterPro"/>
</dbReference>
<organism evidence="7 8">
    <name type="scientific">Acidianus brierleyi</name>
    <dbReference type="NCBI Taxonomy" id="41673"/>
    <lineage>
        <taxon>Archaea</taxon>
        <taxon>Thermoproteota</taxon>
        <taxon>Thermoprotei</taxon>
        <taxon>Sulfolobales</taxon>
        <taxon>Sulfolobaceae</taxon>
        <taxon>Acidianus</taxon>
    </lineage>
</organism>
<feature type="transmembrane region" description="Helical" evidence="5">
    <location>
        <begin position="319"/>
        <end position="343"/>
    </location>
</feature>
<dbReference type="EMBL" id="CP029289">
    <property type="protein sequence ID" value="AWR93637.1"/>
    <property type="molecule type" value="Genomic_DNA"/>
</dbReference>
<dbReference type="AlphaFoldDB" id="A0A2U9ICA8"/>
<name>A0A2U9ICA8_9CREN</name>
<proteinExistence type="predicted"/>
<feature type="domain" description="Amino acid permease/ SLC12A" evidence="6">
    <location>
        <begin position="11"/>
        <end position="396"/>
    </location>
</feature>
<comment type="subcellular location">
    <subcellularLocation>
        <location evidence="1">Membrane</location>
        <topology evidence="1">Multi-pass membrane protein</topology>
    </subcellularLocation>
</comment>
<keyword evidence="8" id="KW-1185">Reference proteome</keyword>
<evidence type="ECO:0000256" key="1">
    <source>
        <dbReference type="ARBA" id="ARBA00004141"/>
    </source>
</evidence>
<feature type="transmembrane region" description="Helical" evidence="5">
    <location>
        <begin position="147"/>
        <end position="171"/>
    </location>
</feature>